<evidence type="ECO:0000259" key="6">
    <source>
        <dbReference type="SMART" id="SM00833"/>
    </source>
</evidence>
<dbReference type="PATRIC" id="fig|176280.10.peg.432"/>
<dbReference type="Pfam" id="PF02492">
    <property type="entry name" value="cobW"/>
    <property type="match status" value="1"/>
</dbReference>
<dbReference type="CDD" id="cd03112">
    <property type="entry name" value="CobW-like"/>
    <property type="match status" value="1"/>
</dbReference>
<accession>A0A0H2VGM9</accession>
<evidence type="ECO:0000313" key="8">
    <source>
        <dbReference type="Proteomes" id="UP000001411"/>
    </source>
</evidence>
<dbReference type="RefSeq" id="WP_001830339.1">
    <property type="nucleotide sequence ID" value="NC_004461.1"/>
</dbReference>
<dbReference type="InterPro" id="IPR036627">
    <property type="entry name" value="CobW-likC_sf"/>
</dbReference>
<name>A0A0H2VGM9_STAES</name>
<protein>
    <submittedName>
        <fullName evidence="7">Cobalamin synthesis related protein</fullName>
    </submittedName>
</protein>
<comment type="catalytic activity">
    <reaction evidence="5">
        <text>GTP + H2O = GDP + phosphate + H(+)</text>
        <dbReference type="Rhea" id="RHEA:19669"/>
        <dbReference type="ChEBI" id="CHEBI:15377"/>
        <dbReference type="ChEBI" id="CHEBI:15378"/>
        <dbReference type="ChEBI" id="CHEBI:37565"/>
        <dbReference type="ChEBI" id="CHEBI:43474"/>
        <dbReference type="ChEBI" id="CHEBI:58189"/>
    </reaction>
    <physiologicalReaction direction="left-to-right" evidence="5">
        <dbReference type="Rhea" id="RHEA:19670"/>
    </physiologicalReaction>
</comment>
<keyword evidence="1" id="KW-0547">Nucleotide-binding</keyword>
<comment type="similarity">
    <text evidence="4">Belongs to the SIMIBI class G3E GTPase family. ZNG1 subfamily.</text>
</comment>
<dbReference type="eggNOG" id="COG0523">
    <property type="taxonomic scope" value="Bacteria"/>
</dbReference>
<dbReference type="SMART" id="SM00833">
    <property type="entry name" value="CobW_C"/>
    <property type="match status" value="1"/>
</dbReference>
<dbReference type="AlphaFoldDB" id="A0A0H2VGM9"/>
<dbReference type="HOGENOM" id="CLU_017452_1_4_9"/>
<dbReference type="GO" id="GO:0000166">
    <property type="term" value="F:nucleotide binding"/>
    <property type="evidence" value="ECO:0007669"/>
    <property type="project" value="UniProtKB-KW"/>
</dbReference>
<dbReference type="GeneID" id="50019386"/>
<dbReference type="Pfam" id="PF07683">
    <property type="entry name" value="CobW_C"/>
    <property type="match status" value="1"/>
</dbReference>
<reference evidence="7 8" key="1">
    <citation type="journal article" date="2003" name="Mol. Microbiol.">
        <title>Genome-based analysis of virulence genes in a non-biofilm-forming Staphylococcus epidermidis strain (ATCC 12228).</title>
        <authorList>
            <person name="Zhang Y.Q."/>
            <person name="Ren S.X."/>
            <person name="Li H.L."/>
            <person name="Wang Y.X."/>
            <person name="Fu G."/>
            <person name="Yang J."/>
            <person name="Qin Z.Q."/>
            <person name="Miao Y.G."/>
            <person name="Wang W.Y."/>
            <person name="Chen R.S."/>
            <person name="Shen Y."/>
            <person name="Chen Z."/>
            <person name="Yuan Z.H."/>
            <person name="Zhao G.P."/>
            <person name="Qu D."/>
            <person name="Danchin A."/>
            <person name="Wen Y.M."/>
        </authorList>
    </citation>
    <scope>NUCLEOTIDE SEQUENCE [LARGE SCALE GENOMIC DNA]</scope>
    <source>
        <strain evidence="8">ATCC 12228 / FDA PCI 1200</strain>
    </source>
</reference>
<dbReference type="InterPro" id="IPR011629">
    <property type="entry name" value="CobW-like_C"/>
</dbReference>
<evidence type="ECO:0000256" key="5">
    <source>
        <dbReference type="ARBA" id="ARBA00049117"/>
    </source>
</evidence>
<evidence type="ECO:0000256" key="1">
    <source>
        <dbReference type="ARBA" id="ARBA00022741"/>
    </source>
</evidence>
<dbReference type="SUPFAM" id="SSF52540">
    <property type="entry name" value="P-loop containing nucleoside triphosphate hydrolases"/>
    <property type="match status" value="1"/>
</dbReference>
<evidence type="ECO:0000256" key="4">
    <source>
        <dbReference type="ARBA" id="ARBA00034320"/>
    </source>
</evidence>
<dbReference type="OrthoDB" id="9808822at2"/>
<dbReference type="GO" id="GO:0005737">
    <property type="term" value="C:cytoplasm"/>
    <property type="evidence" value="ECO:0007669"/>
    <property type="project" value="TreeGrafter"/>
</dbReference>
<gene>
    <name evidence="7" type="ordered locus">SE_0459</name>
</gene>
<evidence type="ECO:0000256" key="2">
    <source>
        <dbReference type="ARBA" id="ARBA00022801"/>
    </source>
</evidence>
<dbReference type="InterPro" id="IPR003495">
    <property type="entry name" value="CobW/HypB/UreG_nucleotide-bd"/>
</dbReference>
<dbReference type="PANTHER" id="PTHR13748">
    <property type="entry name" value="COBW-RELATED"/>
    <property type="match status" value="1"/>
</dbReference>
<dbReference type="Gene3D" id="3.30.1220.10">
    <property type="entry name" value="CobW-like, C-terminal domain"/>
    <property type="match status" value="1"/>
</dbReference>
<dbReference type="EMBL" id="AE015929">
    <property type="protein sequence ID" value="AAO04056.1"/>
    <property type="molecule type" value="Genomic_DNA"/>
</dbReference>
<dbReference type="Proteomes" id="UP000001411">
    <property type="component" value="Chromosome"/>
</dbReference>
<dbReference type="PANTHER" id="PTHR13748:SF62">
    <property type="entry name" value="COBW DOMAIN-CONTAINING PROTEIN"/>
    <property type="match status" value="1"/>
</dbReference>
<feature type="domain" description="CobW C-terminal" evidence="6">
    <location>
        <begin position="220"/>
        <end position="306"/>
    </location>
</feature>
<dbReference type="Gene3D" id="3.40.50.300">
    <property type="entry name" value="P-loop containing nucleotide triphosphate hydrolases"/>
    <property type="match status" value="1"/>
</dbReference>
<evidence type="ECO:0000313" key="7">
    <source>
        <dbReference type="EMBL" id="AAO04056.1"/>
    </source>
</evidence>
<dbReference type="SUPFAM" id="SSF90002">
    <property type="entry name" value="Hypothetical protein YjiA, C-terminal domain"/>
    <property type="match status" value="1"/>
</dbReference>
<keyword evidence="3" id="KW-0143">Chaperone</keyword>
<dbReference type="InterPro" id="IPR051316">
    <property type="entry name" value="Zinc-reg_GTPase_activator"/>
</dbReference>
<organism evidence="7 8">
    <name type="scientific">Staphylococcus epidermidis (strain ATCC 12228 / FDA PCI 1200)</name>
    <dbReference type="NCBI Taxonomy" id="176280"/>
    <lineage>
        <taxon>Bacteria</taxon>
        <taxon>Bacillati</taxon>
        <taxon>Bacillota</taxon>
        <taxon>Bacilli</taxon>
        <taxon>Bacillales</taxon>
        <taxon>Staphylococcaceae</taxon>
        <taxon>Staphylococcus</taxon>
    </lineage>
</organism>
<proteinExistence type="inferred from homology"/>
<sequence length="308" mass="35698">MKNNKNEKLKITIVSGFLGSGKTTFLTHYINELLKIDEKITVIMNEFGSFDVDGNHLSELVKVYPLLNGCVCCDMKSDLVQQIEMLSHNHETDHIIIEATGIAHPIELIMACQDPRIVQFVERPHVVSIVDALRFLQRQQYTDSTKRLMEEQLEVSDVLVVNKLDLISVEDRDALKNQLNEVNKYSSKIYTTYGQVNIEELSQFRDQLVMTHTHSHHHGINSMQYTFTTAIDRQLFYQFILRMPDNVLRLKGYVQFKDEPNVTYEFQYSFGMPDYEVINGDYPLTIVLIGEQLDVNRLKNKLDVLQFS</sequence>
<evidence type="ECO:0000256" key="3">
    <source>
        <dbReference type="ARBA" id="ARBA00023186"/>
    </source>
</evidence>
<dbReference type="InterPro" id="IPR027417">
    <property type="entry name" value="P-loop_NTPase"/>
</dbReference>
<dbReference type="GO" id="GO:0016787">
    <property type="term" value="F:hydrolase activity"/>
    <property type="evidence" value="ECO:0007669"/>
    <property type="project" value="UniProtKB-KW"/>
</dbReference>
<keyword evidence="2" id="KW-0378">Hydrolase</keyword>
<dbReference type="KEGG" id="sep:SE_0459"/>